<proteinExistence type="predicted"/>
<dbReference type="EMBL" id="JAAAJA010002429">
    <property type="protein sequence ID" value="KAG0240319.1"/>
    <property type="molecule type" value="Genomic_DNA"/>
</dbReference>
<accession>A0A9P6PJQ7</accession>
<feature type="non-terminal residue" evidence="1">
    <location>
        <position position="127"/>
    </location>
</feature>
<evidence type="ECO:0000313" key="2">
    <source>
        <dbReference type="Proteomes" id="UP000726737"/>
    </source>
</evidence>
<gene>
    <name evidence="1" type="ORF">BG011_003705</name>
</gene>
<dbReference type="AlphaFoldDB" id="A0A9P6PJQ7"/>
<comment type="caution">
    <text evidence="1">The sequence shown here is derived from an EMBL/GenBank/DDBJ whole genome shotgun (WGS) entry which is preliminary data.</text>
</comment>
<protein>
    <submittedName>
        <fullName evidence="1">Uncharacterized protein</fullName>
    </submittedName>
</protein>
<dbReference type="OrthoDB" id="2447926at2759"/>
<name>A0A9P6PJQ7_9FUNG</name>
<organism evidence="1 2">
    <name type="scientific">Mortierella polycephala</name>
    <dbReference type="NCBI Taxonomy" id="41804"/>
    <lineage>
        <taxon>Eukaryota</taxon>
        <taxon>Fungi</taxon>
        <taxon>Fungi incertae sedis</taxon>
        <taxon>Mucoromycota</taxon>
        <taxon>Mortierellomycotina</taxon>
        <taxon>Mortierellomycetes</taxon>
        <taxon>Mortierellales</taxon>
        <taxon>Mortierellaceae</taxon>
        <taxon>Mortierella</taxon>
    </lineage>
</organism>
<evidence type="ECO:0000313" key="1">
    <source>
        <dbReference type="EMBL" id="KAG0240319.1"/>
    </source>
</evidence>
<dbReference type="Proteomes" id="UP000726737">
    <property type="component" value="Unassembled WGS sequence"/>
</dbReference>
<reference evidence="1" key="1">
    <citation type="journal article" date="2020" name="Fungal Divers.">
        <title>Resolving the Mortierellaceae phylogeny through synthesis of multi-gene phylogenetics and phylogenomics.</title>
        <authorList>
            <person name="Vandepol N."/>
            <person name="Liber J."/>
            <person name="Desiro A."/>
            <person name="Na H."/>
            <person name="Kennedy M."/>
            <person name="Barry K."/>
            <person name="Grigoriev I.V."/>
            <person name="Miller A.N."/>
            <person name="O'Donnell K."/>
            <person name="Stajich J.E."/>
            <person name="Bonito G."/>
        </authorList>
    </citation>
    <scope>NUCLEOTIDE SEQUENCE</scope>
    <source>
        <strain evidence="1">KOD948</strain>
    </source>
</reference>
<sequence length="127" mass="14115">MSNNPTEQAQNPNADVQQIMRHLHSNMEAMNHMQQQIGTLQATIREHAHSQEQGQANAVLTPITSLTAAIEALAANNLEQQLLHKHYHSSLQLVMDRLSQRSSTHRVAIPLPLSTKFKGDDGDMSFA</sequence>
<keyword evidence="2" id="KW-1185">Reference proteome</keyword>